<keyword evidence="2" id="KW-1185">Reference proteome</keyword>
<dbReference type="eggNOG" id="ENOG5030QHE">
    <property type="taxonomic scope" value="Bacteria"/>
</dbReference>
<proteinExistence type="predicted"/>
<sequence>MSFKYKELEKQLENSCNQLHKDFYQKFNNEKYLSAGGSKLETFINELQKEFENTAVSFLANHKLEKDGEAKKRVFSITKLYAKKCIEDFSKV</sequence>
<dbReference type="OrthoDB" id="1361250at2"/>
<protein>
    <submittedName>
        <fullName evidence="1">Uncharacterized protein</fullName>
    </submittedName>
</protein>
<reference evidence="1 2" key="1">
    <citation type="submission" date="2013-09" db="EMBL/GenBank/DDBJ databases">
        <authorList>
            <person name="Zeng Z."/>
            <person name="Chen C."/>
        </authorList>
    </citation>
    <scope>NUCLEOTIDE SEQUENCE [LARGE SCALE GENOMIC DNA]</scope>
    <source>
        <strain evidence="1 2">WB 3.3-2</strain>
    </source>
</reference>
<comment type="caution">
    <text evidence="1">The sequence shown here is derived from an EMBL/GenBank/DDBJ whole genome shotgun (WGS) entry which is preliminary data.</text>
</comment>
<name>A0A0A2M0F9_9FLAO</name>
<accession>A0A0A2M0F9</accession>
<dbReference type="RefSeq" id="WP_020211967.1">
    <property type="nucleotide sequence ID" value="NZ_JRLX01000030.1"/>
</dbReference>
<evidence type="ECO:0000313" key="1">
    <source>
        <dbReference type="EMBL" id="KGO84963.1"/>
    </source>
</evidence>
<evidence type="ECO:0000313" key="2">
    <source>
        <dbReference type="Proteomes" id="UP000030152"/>
    </source>
</evidence>
<dbReference type="Proteomes" id="UP000030152">
    <property type="component" value="Unassembled WGS sequence"/>
</dbReference>
<dbReference type="AlphaFoldDB" id="A0A0A2M0F9"/>
<organism evidence="1 2">
    <name type="scientific">Flavobacterium rivuli WB 3.3-2 = DSM 21788</name>
    <dbReference type="NCBI Taxonomy" id="1121895"/>
    <lineage>
        <taxon>Bacteria</taxon>
        <taxon>Pseudomonadati</taxon>
        <taxon>Bacteroidota</taxon>
        <taxon>Flavobacteriia</taxon>
        <taxon>Flavobacteriales</taxon>
        <taxon>Flavobacteriaceae</taxon>
        <taxon>Flavobacterium</taxon>
    </lineage>
</organism>
<gene>
    <name evidence="1" type="ORF">Q765_18830</name>
</gene>
<dbReference type="EMBL" id="JRLX01000030">
    <property type="protein sequence ID" value="KGO84963.1"/>
    <property type="molecule type" value="Genomic_DNA"/>
</dbReference>
<dbReference type="STRING" id="1121895.GCA_000378485_00834"/>